<reference evidence="2 3" key="1">
    <citation type="submission" date="2017-03" db="EMBL/GenBank/DDBJ databases">
        <title>Genome Survey of Euroglyphus maynei.</title>
        <authorList>
            <person name="Arlian L.G."/>
            <person name="Morgan M.S."/>
            <person name="Rider S.D."/>
        </authorList>
    </citation>
    <scope>NUCLEOTIDE SEQUENCE [LARGE SCALE GENOMIC DNA]</scope>
    <source>
        <strain evidence="2">Arlian Lab</strain>
        <tissue evidence="2">Whole body</tissue>
    </source>
</reference>
<name>A0A1Y3BNS2_EURMA</name>
<keyword evidence="3" id="KW-1185">Reference proteome</keyword>
<feature type="non-terminal residue" evidence="2">
    <location>
        <position position="107"/>
    </location>
</feature>
<feature type="region of interest" description="Disordered" evidence="1">
    <location>
        <begin position="63"/>
        <end position="88"/>
    </location>
</feature>
<comment type="caution">
    <text evidence="2">The sequence shown here is derived from an EMBL/GenBank/DDBJ whole genome shotgun (WGS) entry which is preliminary data.</text>
</comment>
<evidence type="ECO:0000313" key="2">
    <source>
        <dbReference type="EMBL" id="OTF82611.1"/>
    </source>
</evidence>
<evidence type="ECO:0000313" key="3">
    <source>
        <dbReference type="Proteomes" id="UP000194236"/>
    </source>
</evidence>
<organism evidence="2 3">
    <name type="scientific">Euroglyphus maynei</name>
    <name type="common">Mayne's house dust mite</name>
    <dbReference type="NCBI Taxonomy" id="6958"/>
    <lineage>
        <taxon>Eukaryota</taxon>
        <taxon>Metazoa</taxon>
        <taxon>Ecdysozoa</taxon>
        <taxon>Arthropoda</taxon>
        <taxon>Chelicerata</taxon>
        <taxon>Arachnida</taxon>
        <taxon>Acari</taxon>
        <taxon>Acariformes</taxon>
        <taxon>Sarcoptiformes</taxon>
        <taxon>Astigmata</taxon>
        <taxon>Psoroptidia</taxon>
        <taxon>Analgoidea</taxon>
        <taxon>Pyroglyphidae</taxon>
        <taxon>Pyroglyphinae</taxon>
        <taxon>Euroglyphus</taxon>
    </lineage>
</organism>
<proteinExistence type="predicted"/>
<protein>
    <submittedName>
        <fullName evidence="2">Uncharacterized protein</fullName>
    </submittedName>
</protein>
<gene>
    <name evidence="2" type="ORF">BLA29_013441</name>
</gene>
<evidence type="ECO:0000256" key="1">
    <source>
        <dbReference type="SAM" id="MobiDB-lite"/>
    </source>
</evidence>
<accession>A0A1Y3BNS2</accession>
<dbReference type="AlphaFoldDB" id="A0A1Y3BNS2"/>
<dbReference type="EMBL" id="MUJZ01007612">
    <property type="protein sequence ID" value="OTF82611.1"/>
    <property type="molecule type" value="Genomic_DNA"/>
</dbReference>
<dbReference type="Proteomes" id="UP000194236">
    <property type="component" value="Unassembled WGS sequence"/>
</dbReference>
<sequence>MKGRIDLDNIALLASTCGNAAAATAALLEKRFAQSRQELLEQRHQELLHKQRQLQEQYTRLQQLSKRPMSRGAAIGGGGNDGDDFLNDLKKTESENNILSKAANNNN</sequence>